<name>C4V628_9FIRM</name>
<dbReference type="SUPFAM" id="SSF53756">
    <property type="entry name" value="UDP-Glycosyltransferase/glycogen phosphorylase"/>
    <property type="match status" value="1"/>
</dbReference>
<comment type="caution">
    <text evidence="3">The sequence shown here is derived from an EMBL/GenBank/DDBJ whole genome shotgun (WGS) entry which is preliminary data.</text>
</comment>
<dbReference type="AlphaFoldDB" id="C4V628"/>
<gene>
    <name evidence="3" type="ORF">HMPREF0908_1928</name>
</gene>
<protein>
    <submittedName>
        <fullName evidence="3">Heptosyltransferase</fullName>
    </submittedName>
</protein>
<dbReference type="GO" id="GO:0009244">
    <property type="term" value="P:lipopolysaccharide core region biosynthetic process"/>
    <property type="evidence" value="ECO:0007669"/>
    <property type="project" value="TreeGrafter"/>
</dbReference>
<dbReference type="Proteomes" id="UP000005309">
    <property type="component" value="Unassembled WGS sequence"/>
</dbReference>
<dbReference type="EMBL" id="ACLA01000033">
    <property type="protein sequence ID" value="EEQ47626.1"/>
    <property type="molecule type" value="Genomic_DNA"/>
</dbReference>
<sequence>MCLLKWILRNVDHLFQRMIILGVQTIGKVIYSCRRGRQQPKIATSRILVIRLDEIGDMVMMSPFLRELRRGYPKAHITLVAKPAVYNLVELCPYVDEILTFSKVNGRGAFYFRLFQSLYFSFCHFYKQKYGMALVPRFDADAGYGAGPLAFLSGAAQRIGYSEVVLRSKSLSDKGYDGFYTKVLTSEQGKSRHEVERSIDVLHSLGIRVGNTDLEVWTSEQDNTHALSLLGKKSSQLRVALFLGAGSPRREWPVHSFMETAQALSKQIDIEWVILGSGKNEIGKAAAFSESGVPCRNLVNRLTLRETISALCLCDIYLGGDTGPMHMAAALRKPGIVLSCHPIGGDENHCNSPSRFGPYKRDMTILRPTPFPGCEHGCQHNEPHCIMRISAGVVVQAVLHMNERLIRKDTDDDGRSE</sequence>
<organism evidence="3 4">
    <name type="scientific">Selenomonas flueggei ATCC 43531</name>
    <dbReference type="NCBI Taxonomy" id="638302"/>
    <lineage>
        <taxon>Bacteria</taxon>
        <taxon>Bacillati</taxon>
        <taxon>Bacillota</taxon>
        <taxon>Negativicutes</taxon>
        <taxon>Selenomonadales</taxon>
        <taxon>Selenomonadaceae</taxon>
        <taxon>Selenomonas</taxon>
    </lineage>
</organism>
<dbReference type="STRING" id="638302.HMPREF0908_1928"/>
<keyword evidence="1" id="KW-0328">Glycosyltransferase</keyword>
<evidence type="ECO:0000313" key="4">
    <source>
        <dbReference type="Proteomes" id="UP000005309"/>
    </source>
</evidence>
<dbReference type="HOGENOM" id="CLU_038371_0_0_9"/>
<dbReference type="Gene3D" id="3.40.50.2000">
    <property type="entry name" value="Glycogen Phosphorylase B"/>
    <property type="match status" value="2"/>
</dbReference>
<proteinExistence type="predicted"/>
<dbReference type="GO" id="GO:0008713">
    <property type="term" value="F:ADP-heptose-lipopolysaccharide heptosyltransferase activity"/>
    <property type="evidence" value="ECO:0007669"/>
    <property type="project" value="TreeGrafter"/>
</dbReference>
<dbReference type="PANTHER" id="PTHR30160:SF1">
    <property type="entry name" value="LIPOPOLYSACCHARIDE 1,2-N-ACETYLGLUCOSAMINETRANSFERASE-RELATED"/>
    <property type="match status" value="1"/>
</dbReference>
<dbReference type="PANTHER" id="PTHR30160">
    <property type="entry name" value="TETRAACYLDISACCHARIDE 4'-KINASE-RELATED"/>
    <property type="match status" value="1"/>
</dbReference>
<keyword evidence="4" id="KW-1185">Reference proteome</keyword>
<reference evidence="3 4" key="1">
    <citation type="submission" date="2009-04" db="EMBL/GenBank/DDBJ databases">
        <authorList>
            <person name="Qin X."/>
            <person name="Bachman B."/>
            <person name="Battles P."/>
            <person name="Bell A."/>
            <person name="Bess C."/>
            <person name="Bickham C."/>
            <person name="Chaboub L."/>
            <person name="Chen D."/>
            <person name="Coyle M."/>
            <person name="Deiros D.R."/>
            <person name="Dinh H."/>
            <person name="Forbes L."/>
            <person name="Fowler G."/>
            <person name="Francisco L."/>
            <person name="Fu Q."/>
            <person name="Gubbala S."/>
            <person name="Hale W."/>
            <person name="Han Y."/>
            <person name="Hemphill L."/>
            <person name="Highlander S.K."/>
            <person name="Hirani K."/>
            <person name="Hogues M."/>
            <person name="Jackson L."/>
            <person name="Jakkamsetti A."/>
            <person name="Javaid M."/>
            <person name="Jiang H."/>
            <person name="Korchina V."/>
            <person name="Kovar C."/>
            <person name="Lara F."/>
            <person name="Lee S."/>
            <person name="Mata R."/>
            <person name="Mathew T."/>
            <person name="Moen C."/>
            <person name="Morales K."/>
            <person name="Munidasa M."/>
            <person name="Nazareth L."/>
            <person name="Ngo R."/>
            <person name="Nguyen L."/>
            <person name="Okwuonu G."/>
            <person name="Ongeri F."/>
            <person name="Patil S."/>
            <person name="Petrosino J."/>
            <person name="Pham C."/>
            <person name="Pham P."/>
            <person name="Pu L.-L."/>
            <person name="Puazo M."/>
            <person name="Raj R."/>
            <person name="Reid J."/>
            <person name="Rouhana J."/>
            <person name="Saada N."/>
            <person name="Shang Y."/>
            <person name="Simmons D."/>
            <person name="Thornton R."/>
            <person name="Warren J."/>
            <person name="Weissenberger G."/>
            <person name="Zhang J."/>
            <person name="Zhang L."/>
            <person name="Zhou C."/>
            <person name="Zhu D."/>
            <person name="Muzny D."/>
            <person name="Worley K."/>
            <person name="Gibbs R."/>
        </authorList>
    </citation>
    <scope>NUCLEOTIDE SEQUENCE [LARGE SCALE GENOMIC DNA]</scope>
    <source>
        <strain evidence="3 4">ATCC 43531</strain>
    </source>
</reference>
<evidence type="ECO:0000313" key="3">
    <source>
        <dbReference type="EMBL" id="EEQ47626.1"/>
    </source>
</evidence>
<dbReference type="CDD" id="cd03789">
    <property type="entry name" value="GT9_LPS_heptosyltransferase"/>
    <property type="match status" value="1"/>
</dbReference>
<dbReference type="InterPro" id="IPR051199">
    <property type="entry name" value="LPS_LOS_Heptosyltrfase"/>
</dbReference>
<keyword evidence="2 3" id="KW-0808">Transferase</keyword>
<dbReference type="OrthoDB" id="9779555at2"/>
<accession>C4V628</accession>
<dbReference type="GO" id="GO:0005829">
    <property type="term" value="C:cytosol"/>
    <property type="evidence" value="ECO:0007669"/>
    <property type="project" value="TreeGrafter"/>
</dbReference>
<dbReference type="Pfam" id="PF01075">
    <property type="entry name" value="Glyco_transf_9"/>
    <property type="match status" value="1"/>
</dbReference>
<evidence type="ECO:0000256" key="2">
    <source>
        <dbReference type="ARBA" id="ARBA00022679"/>
    </source>
</evidence>
<evidence type="ECO:0000256" key="1">
    <source>
        <dbReference type="ARBA" id="ARBA00022676"/>
    </source>
</evidence>
<dbReference type="InterPro" id="IPR002201">
    <property type="entry name" value="Glyco_trans_9"/>
</dbReference>
<dbReference type="eggNOG" id="COG0859">
    <property type="taxonomic scope" value="Bacteria"/>
</dbReference>